<reference evidence="3 4" key="1">
    <citation type="submission" date="2019-01" db="EMBL/GenBank/DDBJ databases">
        <title>Sequencing of cultivated peanut Arachis hypogaea provides insights into genome evolution and oil improvement.</title>
        <authorList>
            <person name="Chen X."/>
        </authorList>
    </citation>
    <scope>NUCLEOTIDE SEQUENCE [LARGE SCALE GENOMIC DNA]</scope>
    <source>
        <strain evidence="4">cv. Fuhuasheng</strain>
        <tissue evidence="3">Leaves</tissue>
    </source>
</reference>
<evidence type="ECO:0000256" key="1">
    <source>
        <dbReference type="SAM" id="MobiDB-lite"/>
    </source>
</evidence>
<gene>
    <name evidence="3" type="ORF">Ahy_A03g014805</name>
</gene>
<proteinExistence type="predicted"/>
<comment type="caution">
    <text evidence="3">The sequence shown here is derived from an EMBL/GenBank/DDBJ whole genome shotgun (WGS) entry which is preliminary data.</text>
</comment>
<feature type="region of interest" description="Disordered" evidence="1">
    <location>
        <begin position="104"/>
        <end position="179"/>
    </location>
</feature>
<feature type="compositionally biased region" description="Acidic residues" evidence="1">
    <location>
        <begin position="111"/>
        <end position="122"/>
    </location>
</feature>
<dbReference type="AlphaFoldDB" id="A0A445DYU7"/>
<protein>
    <recommendedName>
        <fullName evidence="2">PB1-like domain-containing protein</fullName>
    </recommendedName>
</protein>
<dbReference type="Pfam" id="PF26130">
    <property type="entry name" value="PB1-like"/>
    <property type="match status" value="1"/>
</dbReference>
<feature type="domain" description="PB1-like" evidence="2">
    <location>
        <begin position="1"/>
        <end position="67"/>
    </location>
</feature>
<dbReference type="Proteomes" id="UP000289738">
    <property type="component" value="Chromosome A03"/>
</dbReference>
<accession>A0A445DYU7</accession>
<dbReference type="InterPro" id="IPR058594">
    <property type="entry name" value="PB1-like_dom_pln"/>
</dbReference>
<evidence type="ECO:0000313" key="4">
    <source>
        <dbReference type="Proteomes" id="UP000289738"/>
    </source>
</evidence>
<dbReference type="EMBL" id="SDMP01000003">
    <property type="protein sequence ID" value="RYR68309.1"/>
    <property type="molecule type" value="Genomic_DNA"/>
</dbReference>
<sequence>MDLDFVNFGDLVTLFKGLGYASYRAVYWFDPTSSDLKAGLHILRGDAGINELRENKMKNSTTDEFYIYFDHPVDEPQIVEEGAAAEAGVEEFDDPIDVDSIMRKLQSSPSEEADGQESEEDEMYKPPATDSETVSDEDCSSVDEKDERMRKKRSLKGKDKVLPKKHSSVKEGTGAESSG</sequence>
<keyword evidence="4" id="KW-1185">Reference proteome</keyword>
<organism evidence="3 4">
    <name type="scientific">Arachis hypogaea</name>
    <name type="common">Peanut</name>
    <dbReference type="NCBI Taxonomy" id="3818"/>
    <lineage>
        <taxon>Eukaryota</taxon>
        <taxon>Viridiplantae</taxon>
        <taxon>Streptophyta</taxon>
        <taxon>Embryophyta</taxon>
        <taxon>Tracheophyta</taxon>
        <taxon>Spermatophyta</taxon>
        <taxon>Magnoliopsida</taxon>
        <taxon>eudicotyledons</taxon>
        <taxon>Gunneridae</taxon>
        <taxon>Pentapetalae</taxon>
        <taxon>rosids</taxon>
        <taxon>fabids</taxon>
        <taxon>Fabales</taxon>
        <taxon>Fabaceae</taxon>
        <taxon>Papilionoideae</taxon>
        <taxon>50 kb inversion clade</taxon>
        <taxon>dalbergioids sensu lato</taxon>
        <taxon>Dalbergieae</taxon>
        <taxon>Pterocarpus clade</taxon>
        <taxon>Arachis</taxon>
    </lineage>
</organism>
<name>A0A445DYU7_ARAHY</name>
<evidence type="ECO:0000313" key="3">
    <source>
        <dbReference type="EMBL" id="RYR68309.1"/>
    </source>
</evidence>
<evidence type="ECO:0000259" key="2">
    <source>
        <dbReference type="Pfam" id="PF26130"/>
    </source>
</evidence>